<organism evidence="1 2">
    <name type="scientific">Methylorubrum rhodesianum</name>
    <dbReference type="NCBI Taxonomy" id="29427"/>
    <lineage>
        <taxon>Bacteria</taxon>
        <taxon>Pseudomonadati</taxon>
        <taxon>Pseudomonadota</taxon>
        <taxon>Alphaproteobacteria</taxon>
        <taxon>Hyphomicrobiales</taxon>
        <taxon>Methylobacteriaceae</taxon>
        <taxon>Methylorubrum</taxon>
    </lineage>
</organism>
<evidence type="ECO:0000313" key="2">
    <source>
        <dbReference type="Proteomes" id="UP001404845"/>
    </source>
</evidence>
<reference evidence="1 2" key="1">
    <citation type="journal article" date="2023" name="PLoS ONE">
        <title>Complete genome assembly of Hawai'i environmental nontuberculous mycobacteria reveals unexpected co-isolation with methylobacteria.</title>
        <authorList>
            <person name="Hendrix J."/>
            <person name="Epperson L.E."/>
            <person name="Tong E.I."/>
            <person name="Chan Y.L."/>
            <person name="Hasan N.A."/>
            <person name="Dawrs S.N."/>
            <person name="Norton G.J."/>
            <person name="Virdi R."/>
            <person name="Crooks J.L."/>
            <person name="Chan E.D."/>
            <person name="Honda J.R."/>
            <person name="Strong M."/>
        </authorList>
    </citation>
    <scope>NUCLEOTIDE SEQUENCE [LARGE SCALE GENOMIC DNA]</scope>
    <source>
        <strain evidence="1 2">NJH_HI01</strain>
    </source>
</reference>
<dbReference type="Proteomes" id="UP001404845">
    <property type="component" value="Unassembled WGS sequence"/>
</dbReference>
<comment type="caution">
    <text evidence="1">The sequence shown here is derived from an EMBL/GenBank/DDBJ whole genome shotgun (WGS) entry which is preliminary data.</text>
</comment>
<evidence type="ECO:0000313" key="1">
    <source>
        <dbReference type="EMBL" id="MEN3229217.1"/>
    </source>
</evidence>
<keyword evidence="2" id="KW-1185">Reference proteome</keyword>
<dbReference type="EMBL" id="JAQYXL010000001">
    <property type="protein sequence ID" value="MEN3229217.1"/>
    <property type="molecule type" value="Genomic_DNA"/>
</dbReference>
<protein>
    <submittedName>
        <fullName evidence="1">Uncharacterized protein</fullName>
    </submittedName>
</protein>
<dbReference type="RefSeq" id="WP_198580511.1">
    <property type="nucleotide sequence ID" value="NZ_JAQYXL010000001.1"/>
</dbReference>
<accession>A0ABU9ZCS5</accession>
<gene>
    <name evidence="1" type="ORF">PUR21_16495</name>
</gene>
<proteinExistence type="predicted"/>
<sequence>MTEDTPPMGTAARNLAQETVLRAILQYLEASQAGSAKQVRDIALHMLREVTPDSDLEAGMIQRAQAGVRDIAK</sequence>
<name>A0ABU9ZCS5_9HYPH</name>